<dbReference type="PANTHER" id="PTHR24221:SF503">
    <property type="entry name" value="MITOCHONDRIAL POTASSIUM CHANNEL ATP-BINDING SUBUNIT"/>
    <property type="match status" value="1"/>
</dbReference>
<dbReference type="Gene3D" id="3.40.50.300">
    <property type="entry name" value="P-loop containing nucleotide triphosphate hydrolases"/>
    <property type="match status" value="1"/>
</dbReference>
<dbReference type="FunFam" id="3.40.50.300:FF:000287">
    <property type="entry name" value="Multidrug ABC transporter ATP-binding protein"/>
    <property type="match status" value="1"/>
</dbReference>
<dbReference type="Pfam" id="PF00664">
    <property type="entry name" value="ABC_membrane"/>
    <property type="match status" value="1"/>
</dbReference>
<feature type="domain" description="ABC transmembrane type-1" evidence="11">
    <location>
        <begin position="1"/>
        <end position="182"/>
    </location>
</feature>
<dbReference type="InterPro" id="IPR003593">
    <property type="entry name" value="AAA+_ATPase"/>
</dbReference>
<dbReference type="PANTHER" id="PTHR24221">
    <property type="entry name" value="ATP-BINDING CASSETTE SUB-FAMILY B"/>
    <property type="match status" value="1"/>
</dbReference>
<dbReference type="InterPro" id="IPR027417">
    <property type="entry name" value="P-loop_NTPase"/>
</dbReference>
<dbReference type="PROSITE" id="PS50893">
    <property type="entry name" value="ABC_TRANSPORTER_2"/>
    <property type="match status" value="1"/>
</dbReference>
<sequence>MSLSMDFHVENDSAEVLKSMNEGGALADVLEKLMIDMLPVCIDVVISVFWFYWKFSFRVSFGMVIASTVYITIEVMTARLNGDALRQAIKADREEDRVMQQAVQGWQTVSLFDMFTAEEARFAKSVEKSLEAGRKWERSSRYCMAVKESVLPISFFALSCLIFHEISHDRASHGDFVFFTQYWACLVPPLTSLSQHYRWLINDLVHAERILGLLRTKPSIIERKEATDLTEVAGNISFEDVSFSYGPRRPLLRHINASITARETVALVGLSGAGKSTIIKLLLRLYDVTTGKIQIDGKDIRGVTIRSLRAVFGVIPQRPLFFNASIMDNVRYARPSATDDEVLDVCRMASIHDRITKFADEYSTQMGEQGVKLSGGELQRLAIARALLKKAPILVLDEATSAIDAETEIAIQAFLRAIRTQKTIIIIAHRLSTIRDADKILVVNEGQITESGTHQELLARDGKYRSLWMAQGGKLKEL</sequence>
<name>A0A507BJ16_9PEZI</name>
<dbReference type="InterPro" id="IPR036640">
    <property type="entry name" value="ABC1_TM_sf"/>
</dbReference>
<dbReference type="InterPro" id="IPR011527">
    <property type="entry name" value="ABC1_TM_dom"/>
</dbReference>
<dbReference type="RefSeq" id="XP_030998742.1">
    <property type="nucleotide sequence ID" value="XM_031135151.1"/>
</dbReference>
<dbReference type="OrthoDB" id="6500128at2759"/>
<dbReference type="Proteomes" id="UP000319257">
    <property type="component" value="Unassembled WGS sequence"/>
</dbReference>
<evidence type="ECO:0000256" key="3">
    <source>
        <dbReference type="ARBA" id="ARBA00022692"/>
    </source>
</evidence>
<dbReference type="InterPro" id="IPR003439">
    <property type="entry name" value="ABC_transporter-like_ATP-bd"/>
</dbReference>
<keyword evidence="5" id="KW-0067">ATP-binding</keyword>
<reference evidence="12 13" key="1">
    <citation type="submission" date="2019-06" db="EMBL/GenBank/DDBJ databases">
        <title>Draft genome sequence of the filamentous fungus Phialemoniopsis curvata isolated from diesel fuel.</title>
        <authorList>
            <person name="Varaljay V.A."/>
            <person name="Lyon W.J."/>
            <person name="Crouch A.L."/>
            <person name="Drake C.E."/>
            <person name="Hollomon J.M."/>
            <person name="Nadeau L.J."/>
            <person name="Nunn H.S."/>
            <person name="Stevenson B.S."/>
            <person name="Bojanowski C.L."/>
            <person name="Crookes-Goodson W.J."/>
        </authorList>
    </citation>
    <scope>NUCLEOTIDE SEQUENCE [LARGE SCALE GENOMIC DNA]</scope>
    <source>
        <strain evidence="12 13">D216</strain>
    </source>
</reference>
<comment type="caution">
    <text evidence="12">The sequence shown here is derived from an EMBL/GenBank/DDBJ whole genome shotgun (WGS) entry which is preliminary data.</text>
</comment>
<dbReference type="STRING" id="1093900.A0A507BJ16"/>
<feature type="transmembrane region" description="Helical" evidence="9">
    <location>
        <begin position="33"/>
        <end position="53"/>
    </location>
</feature>
<evidence type="ECO:0000256" key="4">
    <source>
        <dbReference type="ARBA" id="ARBA00022741"/>
    </source>
</evidence>
<dbReference type="GO" id="GO:0005524">
    <property type="term" value="F:ATP binding"/>
    <property type="evidence" value="ECO:0007669"/>
    <property type="project" value="UniProtKB-KW"/>
</dbReference>
<dbReference type="Gene3D" id="1.20.1560.10">
    <property type="entry name" value="ABC transporter type 1, transmembrane domain"/>
    <property type="match status" value="1"/>
</dbReference>
<feature type="domain" description="ABC transporter" evidence="10">
    <location>
        <begin position="236"/>
        <end position="470"/>
    </location>
</feature>
<dbReference type="InterPro" id="IPR039421">
    <property type="entry name" value="Type_1_exporter"/>
</dbReference>
<evidence type="ECO:0000256" key="5">
    <source>
        <dbReference type="ARBA" id="ARBA00022840"/>
    </source>
</evidence>
<gene>
    <name evidence="12" type="ORF">E0L32_012323</name>
</gene>
<keyword evidence="2" id="KW-0813">Transport</keyword>
<keyword evidence="4" id="KW-0547">Nucleotide-binding</keyword>
<evidence type="ECO:0000313" key="12">
    <source>
        <dbReference type="EMBL" id="TPX17031.1"/>
    </source>
</evidence>
<keyword evidence="7 9" id="KW-0472">Membrane</keyword>
<dbReference type="GO" id="GO:0016887">
    <property type="term" value="F:ATP hydrolysis activity"/>
    <property type="evidence" value="ECO:0007669"/>
    <property type="project" value="InterPro"/>
</dbReference>
<dbReference type="AlphaFoldDB" id="A0A507BJ16"/>
<evidence type="ECO:0000256" key="2">
    <source>
        <dbReference type="ARBA" id="ARBA00022448"/>
    </source>
</evidence>
<protein>
    <submittedName>
        <fullName evidence="12">Uncharacterized protein</fullName>
    </submittedName>
</protein>
<dbReference type="EMBL" id="SKBQ01000154">
    <property type="protein sequence ID" value="TPX17031.1"/>
    <property type="molecule type" value="Genomic_DNA"/>
</dbReference>
<dbReference type="SUPFAM" id="SSF90123">
    <property type="entry name" value="ABC transporter transmembrane region"/>
    <property type="match status" value="1"/>
</dbReference>
<dbReference type="InterPro" id="IPR017871">
    <property type="entry name" value="ABC_transporter-like_CS"/>
</dbReference>
<evidence type="ECO:0000256" key="6">
    <source>
        <dbReference type="ARBA" id="ARBA00022989"/>
    </source>
</evidence>
<accession>A0A507BJ16</accession>
<evidence type="ECO:0000256" key="1">
    <source>
        <dbReference type="ARBA" id="ARBA00004141"/>
    </source>
</evidence>
<comment type="similarity">
    <text evidence="8">Belongs to the ABC transporter superfamily. ABCB family. Heavy Metal importer (TC 3.A.1.210) subfamily.</text>
</comment>
<organism evidence="12 13">
    <name type="scientific">Thyridium curvatum</name>
    <dbReference type="NCBI Taxonomy" id="1093900"/>
    <lineage>
        <taxon>Eukaryota</taxon>
        <taxon>Fungi</taxon>
        <taxon>Dikarya</taxon>
        <taxon>Ascomycota</taxon>
        <taxon>Pezizomycotina</taxon>
        <taxon>Sordariomycetes</taxon>
        <taxon>Sordariomycetidae</taxon>
        <taxon>Thyridiales</taxon>
        <taxon>Thyridiaceae</taxon>
        <taxon>Thyridium</taxon>
    </lineage>
</organism>
<dbReference type="GO" id="GO:0016020">
    <property type="term" value="C:membrane"/>
    <property type="evidence" value="ECO:0007669"/>
    <property type="project" value="UniProtKB-SubCell"/>
</dbReference>
<dbReference type="Pfam" id="PF00005">
    <property type="entry name" value="ABC_tran"/>
    <property type="match status" value="1"/>
</dbReference>
<dbReference type="SMART" id="SM00382">
    <property type="entry name" value="AAA"/>
    <property type="match status" value="1"/>
</dbReference>
<dbReference type="SUPFAM" id="SSF52540">
    <property type="entry name" value="P-loop containing nucleoside triphosphate hydrolases"/>
    <property type="match status" value="1"/>
</dbReference>
<dbReference type="GeneID" id="41979770"/>
<comment type="subcellular location">
    <subcellularLocation>
        <location evidence="1">Membrane</location>
        <topology evidence="1">Multi-pass membrane protein</topology>
    </subcellularLocation>
</comment>
<evidence type="ECO:0000256" key="9">
    <source>
        <dbReference type="SAM" id="Phobius"/>
    </source>
</evidence>
<evidence type="ECO:0000259" key="10">
    <source>
        <dbReference type="PROSITE" id="PS50893"/>
    </source>
</evidence>
<feature type="transmembrane region" description="Helical" evidence="9">
    <location>
        <begin position="59"/>
        <end position="80"/>
    </location>
</feature>
<dbReference type="PROSITE" id="PS50929">
    <property type="entry name" value="ABC_TM1F"/>
    <property type="match status" value="1"/>
</dbReference>
<keyword evidence="6 9" id="KW-1133">Transmembrane helix</keyword>
<proteinExistence type="inferred from homology"/>
<dbReference type="InParanoid" id="A0A507BJ16"/>
<evidence type="ECO:0000259" key="11">
    <source>
        <dbReference type="PROSITE" id="PS50929"/>
    </source>
</evidence>
<keyword evidence="3 9" id="KW-0812">Transmembrane</keyword>
<evidence type="ECO:0000256" key="7">
    <source>
        <dbReference type="ARBA" id="ARBA00023136"/>
    </source>
</evidence>
<keyword evidence="13" id="KW-1185">Reference proteome</keyword>
<evidence type="ECO:0000256" key="8">
    <source>
        <dbReference type="ARBA" id="ARBA00024363"/>
    </source>
</evidence>
<dbReference type="PROSITE" id="PS00211">
    <property type="entry name" value="ABC_TRANSPORTER_1"/>
    <property type="match status" value="1"/>
</dbReference>
<dbReference type="GO" id="GO:0140359">
    <property type="term" value="F:ABC-type transporter activity"/>
    <property type="evidence" value="ECO:0007669"/>
    <property type="project" value="InterPro"/>
</dbReference>
<evidence type="ECO:0000313" key="13">
    <source>
        <dbReference type="Proteomes" id="UP000319257"/>
    </source>
</evidence>